<reference evidence="2 3" key="1">
    <citation type="journal article" date="2015" name="Nature">
        <title>rRNA introns, odd ribosomes, and small enigmatic genomes across a large radiation of phyla.</title>
        <authorList>
            <person name="Brown C.T."/>
            <person name="Hug L.A."/>
            <person name="Thomas B.C."/>
            <person name="Sharon I."/>
            <person name="Castelle C.J."/>
            <person name="Singh A."/>
            <person name="Wilkins M.J."/>
            <person name="Williams K.H."/>
            <person name="Banfield J.F."/>
        </authorList>
    </citation>
    <scope>NUCLEOTIDE SEQUENCE [LARGE SCALE GENOMIC DNA]</scope>
</reference>
<feature type="domain" description="Methyltransferase type 11" evidence="1">
    <location>
        <begin position="51"/>
        <end position="147"/>
    </location>
</feature>
<name>A0A0G0FHW3_9BACT</name>
<dbReference type="CDD" id="cd02440">
    <property type="entry name" value="AdoMet_MTases"/>
    <property type="match status" value="1"/>
</dbReference>
<evidence type="ECO:0000259" key="1">
    <source>
        <dbReference type="Pfam" id="PF08241"/>
    </source>
</evidence>
<dbReference type="PANTHER" id="PTHR43591:SF24">
    <property type="entry name" value="2-METHOXY-6-POLYPRENYL-1,4-BENZOQUINOL METHYLASE, MITOCHONDRIAL"/>
    <property type="match status" value="1"/>
</dbReference>
<dbReference type="Proteomes" id="UP000034508">
    <property type="component" value="Unassembled WGS sequence"/>
</dbReference>
<evidence type="ECO:0000313" key="2">
    <source>
        <dbReference type="EMBL" id="KKQ18588.1"/>
    </source>
</evidence>
<dbReference type="Gene3D" id="3.40.50.150">
    <property type="entry name" value="Vaccinia Virus protein VP39"/>
    <property type="match status" value="1"/>
</dbReference>
<dbReference type="InterPro" id="IPR029063">
    <property type="entry name" value="SAM-dependent_MTases_sf"/>
</dbReference>
<dbReference type="InterPro" id="IPR013216">
    <property type="entry name" value="Methyltransf_11"/>
</dbReference>
<proteinExistence type="predicted"/>
<dbReference type="GO" id="GO:0008757">
    <property type="term" value="F:S-adenosylmethionine-dependent methyltransferase activity"/>
    <property type="evidence" value="ECO:0007669"/>
    <property type="project" value="InterPro"/>
</dbReference>
<dbReference type="EMBL" id="LBSM01000003">
    <property type="protein sequence ID" value="KKQ18588.1"/>
    <property type="molecule type" value="Genomic_DNA"/>
</dbReference>
<dbReference type="SUPFAM" id="SSF53335">
    <property type="entry name" value="S-adenosyl-L-methionine-dependent methyltransferases"/>
    <property type="match status" value="1"/>
</dbReference>
<dbReference type="Pfam" id="PF08241">
    <property type="entry name" value="Methyltransf_11"/>
    <property type="match status" value="1"/>
</dbReference>
<sequence>MNNKITPEEIRKMSYVELMAFLGEINRPPGGKDSIRQLVQNCFITKESSVLDVGCNTGYCTFEVAHLVKCRVVGVDISPAMIETAREFQKPDPLGKLVEFKVADGMKLPFADGIFDVVFSGGSTAFIDDKERAIREYKRVLKSWGFVADINFFYKKQAPKGLISELNNLMKINIQQWDENYWLDIYEKCGLEKYFVYKNSVKTTTAEEIKKYCSIMTDNLTIPEQARSALLKRLVPIMTLFSENNKYLNYGVFIYRKRPIEEQISLFDA</sequence>
<evidence type="ECO:0000313" key="3">
    <source>
        <dbReference type="Proteomes" id="UP000034508"/>
    </source>
</evidence>
<protein>
    <recommendedName>
        <fullName evidence="1">Methyltransferase type 11 domain-containing protein</fullName>
    </recommendedName>
</protein>
<comment type="caution">
    <text evidence="2">The sequence shown here is derived from an EMBL/GenBank/DDBJ whole genome shotgun (WGS) entry which is preliminary data.</text>
</comment>
<gene>
    <name evidence="2" type="ORF">US31_C0003G0017</name>
</gene>
<organism evidence="2 3">
    <name type="scientific">Berkelbacteria bacterium GW2011_GWA1_36_9</name>
    <dbReference type="NCBI Taxonomy" id="1618331"/>
    <lineage>
        <taxon>Bacteria</taxon>
        <taxon>Candidatus Berkelbacteria</taxon>
    </lineage>
</organism>
<dbReference type="AlphaFoldDB" id="A0A0G0FHW3"/>
<accession>A0A0G0FHW3</accession>
<dbReference type="PANTHER" id="PTHR43591">
    <property type="entry name" value="METHYLTRANSFERASE"/>
    <property type="match status" value="1"/>
</dbReference>